<dbReference type="InterPro" id="IPR055367">
    <property type="entry name" value="WH4_Lhr"/>
</dbReference>
<dbReference type="CDD" id="cd17922">
    <property type="entry name" value="DEXHc_LHR-like"/>
    <property type="match status" value="1"/>
</dbReference>
<dbReference type="Pfam" id="PF00270">
    <property type="entry name" value="DEAD"/>
    <property type="match status" value="1"/>
</dbReference>
<proteinExistence type="predicted"/>
<dbReference type="SMART" id="SM00487">
    <property type="entry name" value="DEXDc"/>
    <property type="match status" value="1"/>
</dbReference>
<keyword evidence="2" id="KW-0227">DNA damage</keyword>
<evidence type="ECO:0000256" key="9">
    <source>
        <dbReference type="SAM" id="MobiDB-lite"/>
    </source>
</evidence>
<dbReference type="InterPro" id="IPR055368">
    <property type="entry name" value="WH3_Lhr"/>
</dbReference>
<dbReference type="PANTHER" id="PTHR47962:SF5">
    <property type="entry name" value="ATP-DEPENDENT HELICASE LHR-RELATED"/>
    <property type="match status" value="1"/>
</dbReference>
<comment type="caution">
    <text evidence="12">The sequence shown here is derived from an EMBL/GenBank/DDBJ whole genome shotgun (WGS) entry which is preliminary data.</text>
</comment>
<dbReference type="Gene3D" id="3.40.50.300">
    <property type="entry name" value="P-loop containing nucleotide triphosphate hydrolases"/>
    <property type="match status" value="2"/>
</dbReference>
<dbReference type="PROSITE" id="PS51192">
    <property type="entry name" value="HELICASE_ATP_BIND_1"/>
    <property type="match status" value="1"/>
</dbReference>
<protein>
    <submittedName>
        <fullName evidence="12">DEAD/DEAH box helicase</fullName>
    </submittedName>
</protein>
<dbReference type="InterPro" id="IPR001650">
    <property type="entry name" value="Helicase_C-like"/>
</dbReference>
<keyword evidence="6" id="KW-0238">DNA-binding</keyword>
<keyword evidence="5" id="KW-0067">ATP-binding</keyword>
<dbReference type="SMART" id="SM00490">
    <property type="entry name" value="HELICc"/>
    <property type="match status" value="1"/>
</dbReference>
<dbReference type="InterPro" id="IPR055369">
    <property type="entry name" value="WH2_Lhr"/>
</dbReference>
<keyword evidence="13" id="KW-1185">Reference proteome</keyword>
<keyword evidence="4 12" id="KW-0347">Helicase</keyword>
<evidence type="ECO:0000256" key="8">
    <source>
        <dbReference type="ARBA" id="ARBA00023235"/>
    </source>
</evidence>
<dbReference type="PANTHER" id="PTHR47962">
    <property type="entry name" value="ATP-DEPENDENT HELICASE LHR-RELATED-RELATED"/>
    <property type="match status" value="1"/>
</dbReference>
<feature type="region of interest" description="Disordered" evidence="9">
    <location>
        <begin position="342"/>
        <end position="372"/>
    </location>
</feature>
<feature type="domain" description="Helicase ATP-binding" evidence="10">
    <location>
        <begin position="38"/>
        <end position="231"/>
    </location>
</feature>
<dbReference type="Proteomes" id="UP001550348">
    <property type="component" value="Unassembled WGS sequence"/>
</dbReference>
<dbReference type="Pfam" id="PF23236">
    <property type="entry name" value="WHD_2nd_Lhr"/>
    <property type="match status" value="1"/>
</dbReference>
<accession>A0ABV2VIK1</accession>
<dbReference type="InterPro" id="IPR045628">
    <property type="entry name" value="Lhr_WH_dom"/>
</dbReference>
<dbReference type="Pfam" id="PF23234">
    <property type="entry name" value="WHD_4th_Lhr"/>
    <property type="match status" value="1"/>
</dbReference>
<evidence type="ECO:0000259" key="10">
    <source>
        <dbReference type="PROSITE" id="PS51192"/>
    </source>
</evidence>
<dbReference type="InterPro" id="IPR052511">
    <property type="entry name" value="ATP-dep_Helicase"/>
</dbReference>
<dbReference type="InterPro" id="IPR027417">
    <property type="entry name" value="P-loop_NTPase"/>
</dbReference>
<keyword evidence="3" id="KW-0378">Hydrolase</keyword>
<dbReference type="InterPro" id="IPR013701">
    <property type="entry name" value="Lhr-like_DEAD/DEAH_assoc"/>
</dbReference>
<evidence type="ECO:0000256" key="1">
    <source>
        <dbReference type="ARBA" id="ARBA00022741"/>
    </source>
</evidence>
<keyword evidence="7" id="KW-0234">DNA repair</keyword>
<evidence type="ECO:0000313" key="13">
    <source>
        <dbReference type="Proteomes" id="UP001550348"/>
    </source>
</evidence>
<name>A0ABV2VIK1_9ACTN</name>
<dbReference type="GO" id="GO:0004386">
    <property type="term" value="F:helicase activity"/>
    <property type="evidence" value="ECO:0007669"/>
    <property type="project" value="UniProtKB-KW"/>
</dbReference>
<reference evidence="12 13" key="1">
    <citation type="submission" date="2024-06" db="EMBL/GenBank/DDBJ databases">
        <title>The Natural Products Discovery Center: Release of the First 8490 Sequenced Strains for Exploring Actinobacteria Biosynthetic Diversity.</title>
        <authorList>
            <person name="Kalkreuter E."/>
            <person name="Kautsar S.A."/>
            <person name="Yang D."/>
            <person name="Bader C.D."/>
            <person name="Teijaro C.N."/>
            <person name="Fluegel L."/>
            <person name="Davis C.M."/>
            <person name="Simpson J.R."/>
            <person name="Lauterbach L."/>
            <person name="Steele A.D."/>
            <person name="Gui C."/>
            <person name="Meng S."/>
            <person name="Li G."/>
            <person name="Viehrig K."/>
            <person name="Ye F."/>
            <person name="Su P."/>
            <person name="Kiefer A.F."/>
            <person name="Nichols A."/>
            <person name="Cepeda A.J."/>
            <person name="Yan W."/>
            <person name="Fan B."/>
            <person name="Jiang Y."/>
            <person name="Adhikari A."/>
            <person name="Zheng C.-J."/>
            <person name="Schuster L."/>
            <person name="Cowan T.M."/>
            <person name="Smanski M.J."/>
            <person name="Chevrette M.G."/>
            <person name="De Carvalho L.P.S."/>
            <person name="Shen B."/>
        </authorList>
    </citation>
    <scope>NUCLEOTIDE SEQUENCE [LARGE SCALE GENOMIC DNA]</scope>
    <source>
        <strain evidence="12 13">NPDC006286</strain>
    </source>
</reference>
<keyword evidence="8" id="KW-0413">Isomerase</keyword>
<organism evidence="12 13">
    <name type="scientific">Micromonospora fulviviridis</name>
    <dbReference type="NCBI Taxonomy" id="47860"/>
    <lineage>
        <taxon>Bacteria</taxon>
        <taxon>Bacillati</taxon>
        <taxon>Actinomycetota</taxon>
        <taxon>Actinomycetes</taxon>
        <taxon>Micromonosporales</taxon>
        <taxon>Micromonosporaceae</taxon>
        <taxon>Micromonospora</taxon>
    </lineage>
</organism>
<dbReference type="PROSITE" id="PS51194">
    <property type="entry name" value="HELICASE_CTER"/>
    <property type="match status" value="1"/>
</dbReference>
<dbReference type="InterPro" id="IPR014001">
    <property type="entry name" value="Helicase_ATP-bd"/>
</dbReference>
<dbReference type="Pfam" id="PF19306">
    <property type="entry name" value="WHD_Lhr"/>
    <property type="match status" value="1"/>
</dbReference>
<dbReference type="InterPro" id="IPR011545">
    <property type="entry name" value="DEAD/DEAH_box_helicase_dom"/>
</dbReference>
<evidence type="ECO:0000256" key="7">
    <source>
        <dbReference type="ARBA" id="ARBA00023204"/>
    </source>
</evidence>
<feature type="domain" description="Helicase C-terminal" evidence="11">
    <location>
        <begin position="278"/>
        <end position="504"/>
    </location>
</feature>
<dbReference type="Pfam" id="PF23235">
    <property type="entry name" value="WHD_3rd_Lhr"/>
    <property type="match status" value="1"/>
</dbReference>
<evidence type="ECO:0000256" key="6">
    <source>
        <dbReference type="ARBA" id="ARBA00023125"/>
    </source>
</evidence>
<sequence length="1567" mass="166451">MTDEVTRGAAVLADFGAATREWFTAAFAAPTAAQSGAWRSVAAGRNALVVAPTGSGKTLAAFLWSLDRLAKEPPPAEARQRCRVLYVSPLKALAVDVERNLRAPLTGIRQAATRLGLTPPDITVGMRTGDTPADERRAFARTPPDILITTPESLFLLLTSAARDSLRGVRTVIVDEVHAVAGTKRGAHLALSLERLDALLETPAQRIGLSATVRPIDVCARFLGGARPVDVVQPPTSKTIEVSVQVPVEDMTRLDEQESPEDALGGIGPRRASIWPAVEERVFSLIRSHRSTIVFTNSRRSAERLCARLNELAAEELEAAAAPDGGPVARGGEPVGVSELLAGVDGPPAGDGGPARRRGTDAFGGPVGPLHAPRQPAEVMAQSGAAAGAPPVIARAHHGSVSREERKHIEEALKSGQLPAVVATSSLELGIDMGAVDLVVQIETPPSVAAGLQRVGRAGHQVGAVSRGVVFPKHRGDLLSCTVVAERMGAGAIEELHYPRNPLDVLAQQIVAMVALEPWRLGDLAVLVRRAAPFAELPDSALHAVLDMLSGRYPSTAFAELRPRLVWDRAADVLTGRPGAQRLAVTSGGTIPDRGLFGVFLAGAERAARVGELDEEMVYESRVGDVFLLGSSSWRIEEITPDRVLVSPAPGQAARMPFWKGDQLGRPVELGRAIGARVRALLRQSDTDAVAALRAGGLDDWAAGNLMTYLREQKEATRSLPDDRTVVVERFRDELGDWRLAVHSVLGARVNGPWALAIGRRLAERYGVDAQVMPSDDGIVVRLPDTAEEPPGADVVVFDPEEIAQLVEESVGTSALFAARFRECAARSLLLPRRDPRRRQPLWQQRQRAAQLLDVAREYADFPVTLEAARECLQDVFDQPALAQLMRDLGARKVRLVEVESERPSPFARSLLFGYVGAFLYEGDAPLAERRAAALALDSGLLGELLGRVDLRELLDPAVLAETERQLRWRTEQRRPRDAEDVVELLRVVGDLSEAELTERGVPAGWLGELEAARRVLRVRVAGEDRWVVVEDAARLRDALGVALPVGVAEAYLAPVADPLGDLVARYARTHGPFAAATCAARFGLGVFVVEQTLRRLAATGRVVSGEFAPDSVGTQWCDAEVLRLLRRRSLAALRREIEPVPPRALAAFLPRWQQVGSSARGVEAVAATVEQLQGAAVPASALERLVLPARIADYSPAQLDELCASGEVVWAGSGAISGGDGWVILAYADVAPLLLPPPDEALAVTPLHEAVLDALADGQALFFRSLSDRVGSTDDTALAAAVWDLVWAGHLTNDTLAPLRAALGGGGAHRSRPTAPRTRYRRPGRVALPSRGGPPTVAGRWSRLPDRDLDPTRRAAALADLLLERHGVVTRGAVMAEQVTGGFAAVYPVLSALEERGAARRGYFVEGLGAAQFAVPGAVDRIRALADPADGGRGRGGPTVVLAATDPANPYGAALPWPDRVVDSGDGAAPATGHRAGRKAGALVVLVGGDLVLYVERGGRTILSFTDDTDALAAAGKALADAVHSGALGAISVERADGEAVHSSPLRDALTAAGFRATPRGLRLRG</sequence>
<evidence type="ECO:0000259" key="11">
    <source>
        <dbReference type="PROSITE" id="PS51194"/>
    </source>
</evidence>
<evidence type="ECO:0000256" key="3">
    <source>
        <dbReference type="ARBA" id="ARBA00022801"/>
    </source>
</evidence>
<evidence type="ECO:0000256" key="5">
    <source>
        <dbReference type="ARBA" id="ARBA00022840"/>
    </source>
</evidence>
<keyword evidence="1" id="KW-0547">Nucleotide-binding</keyword>
<gene>
    <name evidence="12" type="ORF">ABZ071_12000</name>
</gene>
<dbReference type="Pfam" id="PF08494">
    <property type="entry name" value="DEAD_assoc"/>
    <property type="match status" value="1"/>
</dbReference>
<evidence type="ECO:0000313" key="12">
    <source>
        <dbReference type="EMBL" id="MEU0152628.1"/>
    </source>
</evidence>
<evidence type="ECO:0000256" key="4">
    <source>
        <dbReference type="ARBA" id="ARBA00022806"/>
    </source>
</evidence>
<dbReference type="SUPFAM" id="SSF52540">
    <property type="entry name" value="P-loop containing nucleoside triphosphate hydrolases"/>
    <property type="match status" value="1"/>
</dbReference>
<dbReference type="EMBL" id="JBEXRX010000026">
    <property type="protein sequence ID" value="MEU0152628.1"/>
    <property type="molecule type" value="Genomic_DNA"/>
</dbReference>
<evidence type="ECO:0000256" key="2">
    <source>
        <dbReference type="ARBA" id="ARBA00022763"/>
    </source>
</evidence>
<dbReference type="Pfam" id="PF00271">
    <property type="entry name" value="Helicase_C"/>
    <property type="match status" value="1"/>
</dbReference>